<proteinExistence type="predicted"/>
<organism evidence="1 2">
    <name type="scientific">Giardia duodenalis assemblage B</name>
    <dbReference type="NCBI Taxonomy" id="1394984"/>
    <lineage>
        <taxon>Eukaryota</taxon>
        <taxon>Metamonada</taxon>
        <taxon>Diplomonadida</taxon>
        <taxon>Hexamitidae</taxon>
        <taxon>Giardiinae</taxon>
        <taxon>Giardia</taxon>
    </lineage>
</organism>
<evidence type="ECO:0000313" key="1">
    <source>
        <dbReference type="EMBL" id="KWX12274.1"/>
    </source>
</evidence>
<gene>
    <name evidence="1" type="ORF">QR46_3744</name>
</gene>
<accession>A0A132NQD3</accession>
<comment type="caution">
    <text evidence="1">The sequence shown here is derived from an EMBL/GenBank/DDBJ whole genome shotgun (WGS) entry which is preliminary data.</text>
</comment>
<dbReference type="AlphaFoldDB" id="A0A132NQD3"/>
<dbReference type="OrthoDB" id="10253249at2759"/>
<dbReference type="VEuPathDB" id="GiardiaDB:QR46_3744"/>
<sequence>MEDYFIPYILQLQCLLADHGLIKMSFEKRINDLLEENSILRTYIAEIELEREYWTEESLRALNEKLDRYILTLRGVPPEELAVEKQRILASQETVEELRHHVAMLAETVSQLKATKFEYLTKEQLRRLLAVGDTSLQAENKILKTQLREALARIAQLETEELGHRTFQNKVGLSSTNLLLPNPKEMTSNFALDSELRAETESFILKTTQSSAGSSLGEAAH</sequence>
<reference evidence="1 2" key="1">
    <citation type="journal article" date="2015" name="Mol. Biochem. Parasitol.">
        <title>Identification of polymorphic genes for use in assemblage B genotyping assays through comparative genomics of multiple assemblage B Giardia duodenalis isolates.</title>
        <authorList>
            <person name="Wielinga C."/>
            <person name="Thompson R.C."/>
            <person name="Monis P."/>
            <person name="Ryan U."/>
        </authorList>
    </citation>
    <scope>NUCLEOTIDE SEQUENCE [LARGE SCALE GENOMIC DNA]</scope>
    <source>
        <strain evidence="1 2">BAH15c1</strain>
    </source>
</reference>
<protein>
    <submittedName>
        <fullName evidence="1">Uncharacterized protein</fullName>
    </submittedName>
</protein>
<dbReference type="EMBL" id="JXTI01000126">
    <property type="protein sequence ID" value="KWX12274.1"/>
    <property type="molecule type" value="Genomic_DNA"/>
</dbReference>
<name>A0A132NQD3_GIAIN</name>
<evidence type="ECO:0000313" key="2">
    <source>
        <dbReference type="Proteomes" id="UP000070089"/>
    </source>
</evidence>
<dbReference type="Proteomes" id="UP000070089">
    <property type="component" value="Unassembled WGS sequence"/>
</dbReference>